<evidence type="ECO:0000259" key="2">
    <source>
        <dbReference type="Pfam" id="PF24564"/>
    </source>
</evidence>
<reference evidence="3 4" key="1">
    <citation type="submission" date="2020-07" db="EMBL/GenBank/DDBJ databases">
        <title>Comparative genomics of pyrophilous fungi reveals a link between fire events and developmental genes.</title>
        <authorList>
            <consortium name="DOE Joint Genome Institute"/>
            <person name="Steindorff A.S."/>
            <person name="Carver A."/>
            <person name="Calhoun S."/>
            <person name="Stillman K."/>
            <person name="Liu H."/>
            <person name="Lipzen A."/>
            <person name="Pangilinan J."/>
            <person name="Labutti K."/>
            <person name="Bruns T.D."/>
            <person name="Grigoriev I.V."/>
        </authorList>
    </citation>
    <scope>NUCLEOTIDE SEQUENCE [LARGE SCALE GENOMIC DNA]</scope>
    <source>
        <strain evidence="3 4">CBS 144469</strain>
    </source>
</reference>
<proteinExistence type="predicted"/>
<evidence type="ECO:0000313" key="4">
    <source>
        <dbReference type="Proteomes" id="UP000521943"/>
    </source>
</evidence>
<feature type="compositionally biased region" description="Polar residues" evidence="1">
    <location>
        <begin position="61"/>
        <end position="77"/>
    </location>
</feature>
<feature type="domain" description="DUF7605" evidence="2">
    <location>
        <begin position="348"/>
        <end position="511"/>
    </location>
</feature>
<dbReference type="OrthoDB" id="3019739at2759"/>
<accession>A0A8H6IGB3</accession>
<organism evidence="3 4">
    <name type="scientific">Ephemerocybe angulata</name>
    <dbReference type="NCBI Taxonomy" id="980116"/>
    <lineage>
        <taxon>Eukaryota</taxon>
        <taxon>Fungi</taxon>
        <taxon>Dikarya</taxon>
        <taxon>Basidiomycota</taxon>
        <taxon>Agaricomycotina</taxon>
        <taxon>Agaricomycetes</taxon>
        <taxon>Agaricomycetidae</taxon>
        <taxon>Agaricales</taxon>
        <taxon>Agaricineae</taxon>
        <taxon>Psathyrellaceae</taxon>
        <taxon>Ephemerocybe</taxon>
    </lineage>
</organism>
<sequence>MRLSRRDCTPGTSRATVWGIRSCSRSPLSRLIESESPKRTQPTKAGPSKLPRRNLNEDVSRNTPWNNLANTDTNEQTSQSITEFEVEQAGAPGMNEAWGIESTQVQKTSEPRNAEEKLLGLRRKRDELDEKERVVAVKLADLAEELRKVQKEKNACCSLARNEHTMQMLKAQFRAGIQEMDDMSEEDQESEDGHSRNRRDYESIDLPVFACSSRDYMRLTGQLQGDGEASCFSKLGDTGIPAVQKWCHDLTLGYRREAAEEFLTRLDDLTRNVKMYVEHMQNGYISGVNRNTVRSKWDSSIAVEGVSRRLKREFSVLAEKYISDLQKCFKDGLEEKLRAGAESAADLALDTIDRFGKIHHATYRATIRHYGCFKLGDLNFELVDPFTQSIAKSFSATFKKAILGRLDIRLRKVLTALLDEFQASVGPATGELSSLTKKQGGSCQTALKTVWQSTMASIDQTVSSKGKDISRSIAPIIQENLHFTYEEARDERGRGTTGRQKEHIRRFVEQNKDTMFQEVADDILKALDNIAAVIRGTLRRSLDSLADKIELRLAVLWEEVHTGADEKAAREKAMRLMTQIKDRISFYLHTPEDDPLQYEEDEDMDLF</sequence>
<gene>
    <name evidence="3" type="ORF">DFP72DRAFT_484423</name>
</gene>
<dbReference type="PANTHER" id="PTHR36681">
    <property type="entry name" value="NUCLEAR GTPASE, GERMINAL CENTER-ASSOCIATED, TANDEM DUPLICATE 3"/>
    <property type="match status" value="1"/>
</dbReference>
<comment type="caution">
    <text evidence="3">The sequence shown here is derived from an EMBL/GenBank/DDBJ whole genome shotgun (WGS) entry which is preliminary data.</text>
</comment>
<dbReference type="PANTHER" id="PTHR36681:SF3">
    <property type="entry name" value="NUCLEAR GTPASE, GERMINAL CENTER-ASSOCIATED, TANDEM DUPLICATE 3"/>
    <property type="match status" value="1"/>
</dbReference>
<dbReference type="AlphaFoldDB" id="A0A8H6IGB3"/>
<dbReference type="EMBL" id="JACGCI010000005">
    <property type="protein sequence ID" value="KAF6763822.1"/>
    <property type="molecule type" value="Genomic_DNA"/>
</dbReference>
<name>A0A8H6IGB3_9AGAR</name>
<feature type="region of interest" description="Disordered" evidence="1">
    <location>
        <begin position="29"/>
        <end position="77"/>
    </location>
</feature>
<dbReference type="InterPro" id="IPR056024">
    <property type="entry name" value="DUF7605"/>
</dbReference>
<protein>
    <recommendedName>
        <fullName evidence="2">DUF7605 domain-containing protein</fullName>
    </recommendedName>
</protein>
<evidence type="ECO:0000313" key="3">
    <source>
        <dbReference type="EMBL" id="KAF6763822.1"/>
    </source>
</evidence>
<dbReference type="Pfam" id="PF24564">
    <property type="entry name" value="DUF7605"/>
    <property type="match status" value="1"/>
</dbReference>
<keyword evidence="4" id="KW-1185">Reference proteome</keyword>
<evidence type="ECO:0000256" key="1">
    <source>
        <dbReference type="SAM" id="MobiDB-lite"/>
    </source>
</evidence>
<dbReference type="Proteomes" id="UP000521943">
    <property type="component" value="Unassembled WGS sequence"/>
</dbReference>